<sequence length="240" mass="26204">MSKQELITISALKKVYLTEEVETHALDDINLTISSGEYVSIVGPSGCGKSTLLSVMGLLDQPSDGQYLLNGRDVSQLSRNEQASVRNEMIGFVFQSFNLISDLSVEANIELPLTYRKDLSKQQRAQMVKKALEDVNMEHRAKHFPSQLSGGQQQRVAIARAIAGNPKIILADEPTGNLDSKNAAAIVELLDELNKKGVTICIVTHDPRSVETVRRHVRLYDGKIISDSVSGDTAVEASVA</sequence>
<dbReference type="InterPro" id="IPR017911">
    <property type="entry name" value="MacB-like_ATP-bd"/>
</dbReference>
<dbReference type="SMART" id="SM00382">
    <property type="entry name" value="AAA"/>
    <property type="match status" value="1"/>
</dbReference>
<reference evidence="6 7" key="1">
    <citation type="journal article" date="2015" name="Genome Announc.">
        <title>Draft Genome Sequences of Marine Isolates of Thalassomonas viridans and Thalassomonas actiniarum.</title>
        <authorList>
            <person name="Olonade I."/>
            <person name="van Zyl L.J."/>
            <person name="Trindade M."/>
        </authorList>
    </citation>
    <scope>NUCLEOTIDE SEQUENCE [LARGE SCALE GENOMIC DNA]</scope>
    <source>
        <strain evidence="6 7">XOM25</strain>
    </source>
</reference>
<dbReference type="InterPro" id="IPR015854">
    <property type="entry name" value="ABC_transpr_LolD-like"/>
</dbReference>
<organism evidence="6 7">
    <name type="scientific">Thalassomonas viridans</name>
    <dbReference type="NCBI Taxonomy" id="137584"/>
    <lineage>
        <taxon>Bacteria</taxon>
        <taxon>Pseudomonadati</taxon>
        <taxon>Pseudomonadota</taxon>
        <taxon>Gammaproteobacteria</taxon>
        <taxon>Alteromonadales</taxon>
        <taxon>Colwelliaceae</taxon>
        <taxon>Thalassomonas</taxon>
    </lineage>
</organism>
<dbReference type="CDD" id="cd03255">
    <property type="entry name" value="ABC_MJ0796_LolCDE_FtsE"/>
    <property type="match status" value="1"/>
</dbReference>
<evidence type="ECO:0000256" key="3">
    <source>
        <dbReference type="ARBA" id="ARBA00022840"/>
    </source>
</evidence>
<dbReference type="InterPro" id="IPR003439">
    <property type="entry name" value="ABC_transporter-like_ATP-bd"/>
</dbReference>
<name>A0AAE9ZAM0_9GAMM</name>
<comment type="similarity">
    <text evidence="4">Belongs to the ABC transporter superfamily. Macrolide exporter (TC 3.A.1.122) family.</text>
</comment>
<evidence type="ECO:0000259" key="5">
    <source>
        <dbReference type="PROSITE" id="PS50893"/>
    </source>
</evidence>
<dbReference type="InterPro" id="IPR017871">
    <property type="entry name" value="ABC_transporter-like_CS"/>
</dbReference>
<evidence type="ECO:0000256" key="4">
    <source>
        <dbReference type="ARBA" id="ARBA00038388"/>
    </source>
</evidence>
<dbReference type="Pfam" id="PF00005">
    <property type="entry name" value="ABC_tran"/>
    <property type="match status" value="1"/>
</dbReference>
<dbReference type="RefSeq" id="WP_044838749.1">
    <property type="nucleotide sequence ID" value="NZ_CP059734.1"/>
</dbReference>
<dbReference type="PROSITE" id="PS00211">
    <property type="entry name" value="ABC_TRANSPORTER_1"/>
    <property type="match status" value="1"/>
</dbReference>
<keyword evidence="7" id="KW-1185">Reference proteome</keyword>
<dbReference type="SUPFAM" id="SSF52540">
    <property type="entry name" value="P-loop containing nucleoside triphosphate hydrolases"/>
    <property type="match status" value="1"/>
</dbReference>
<dbReference type="InterPro" id="IPR003593">
    <property type="entry name" value="AAA+_ATPase"/>
</dbReference>
<dbReference type="EMBL" id="CP059734">
    <property type="protein sequence ID" value="WDE09187.1"/>
    <property type="molecule type" value="Genomic_DNA"/>
</dbReference>
<protein>
    <submittedName>
        <fullName evidence="6">ABC transporter ATP-binding protein</fullName>
    </submittedName>
</protein>
<dbReference type="AlphaFoldDB" id="A0AAE9ZAM0"/>
<dbReference type="GO" id="GO:0005524">
    <property type="term" value="F:ATP binding"/>
    <property type="evidence" value="ECO:0007669"/>
    <property type="project" value="UniProtKB-KW"/>
</dbReference>
<dbReference type="FunFam" id="3.40.50.300:FF:000032">
    <property type="entry name" value="Export ABC transporter ATP-binding protein"/>
    <property type="match status" value="1"/>
</dbReference>
<reference evidence="6 7" key="2">
    <citation type="journal article" date="2022" name="Mar. Drugs">
        <title>Bioassay-Guided Fractionation Leads to the Detection of Cholic Acid Generated by the Rare Thalassomonas sp.</title>
        <authorList>
            <person name="Pheiffer F."/>
            <person name="Schneider Y.K."/>
            <person name="Hansen E.H."/>
            <person name="Andersen J.H."/>
            <person name="Isaksson J."/>
            <person name="Busche T."/>
            <person name="R C."/>
            <person name="Kalinowski J."/>
            <person name="Zyl L.V."/>
            <person name="Trindade M."/>
        </authorList>
    </citation>
    <scope>NUCLEOTIDE SEQUENCE [LARGE SCALE GENOMIC DNA]</scope>
    <source>
        <strain evidence="6 7">XOM25</strain>
    </source>
</reference>
<dbReference type="Gene3D" id="3.40.50.300">
    <property type="entry name" value="P-loop containing nucleotide triphosphate hydrolases"/>
    <property type="match status" value="1"/>
</dbReference>
<accession>A0AAE9ZAM0</accession>
<dbReference type="InterPro" id="IPR027417">
    <property type="entry name" value="P-loop_NTPase"/>
</dbReference>
<evidence type="ECO:0000313" key="6">
    <source>
        <dbReference type="EMBL" id="WDE09187.1"/>
    </source>
</evidence>
<dbReference type="PANTHER" id="PTHR24220">
    <property type="entry name" value="IMPORT ATP-BINDING PROTEIN"/>
    <property type="match status" value="1"/>
</dbReference>
<evidence type="ECO:0000256" key="1">
    <source>
        <dbReference type="ARBA" id="ARBA00022448"/>
    </source>
</evidence>
<dbReference type="PROSITE" id="PS50893">
    <property type="entry name" value="ABC_TRANSPORTER_2"/>
    <property type="match status" value="1"/>
</dbReference>
<keyword evidence="2" id="KW-0547">Nucleotide-binding</keyword>
<dbReference type="Proteomes" id="UP000032352">
    <property type="component" value="Chromosome pTvir"/>
</dbReference>
<keyword evidence="1" id="KW-0813">Transport</keyword>
<dbReference type="GO" id="GO:0016887">
    <property type="term" value="F:ATP hydrolysis activity"/>
    <property type="evidence" value="ECO:0007669"/>
    <property type="project" value="InterPro"/>
</dbReference>
<dbReference type="GO" id="GO:1902495">
    <property type="term" value="C:transmembrane transporter complex"/>
    <property type="evidence" value="ECO:0007669"/>
    <property type="project" value="UniProtKB-ARBA"/>
</dbReference>
<keyword evidence="3 6" id="KW-0067">ATP-binding</keyword>
<dbReference type="PANTHER" id="PTHR24220:SF648">
    <property type="entry name" value="ABC TRANSPORTER ATP-BINDING PROTEIN YTRE"/>
    <property type="match status" value="1"/>
</dbReference>
<feature type="domain" description="ABC transporter" evidence="5">
    <location>
        <begin position="7"/>
        <end position="237"/>
    </location>
</feature>
<dbReference type="GO" id="GO:0022857">
    <property type="term" value="F:transmembrane transporter activity"/>
    <property type="evidence" value="ECO:0007669"/>
    <property type="project" value="UniProtKB-ARBA"/>
</dbReference>
<dbReference type="KEGG" id="tvd:SG34_030960"/>
<proteinExistence type="inferred from homology"/>
<dbReference type="GO" id="GO:0005886">
    <property type="term" value="C:plasma membrane"/>
    <property type="evidence" value="ECO:0007669"/>
    <property type="project" value="TreeGrafter"/>
</dbReference>
<evidence type="ECO:0000256" key="2">
    <source>
        <dbReference type="ARBA" id="ARBA00022741"/>
    </source>
</evidence>
<gene>
    <name evidence="6" type="ORF">SG34_030960</name>
</gene>
<evidence type="ECO:0000313" key="7">
    <source>
        <dbReference type="Proteomes" id="UP000032352"/>
    </source>
</evidence>